<dbReference type="AlphaFoldDB" id="A0A9P4LD66"/>
<dbReference type="Proteomes" id="UP000800039">
    <property type="component" value="Unassembled WGS sequence"/>
</dbReference>
<gene>
    <name evidence="3" type="ORF">K460DRAFT_422461</name>
</gene>
<dbReference type="InterPro" id="IPR040151">
    <property type="entry name" value="Gfd2/YDR514C-like"/>
</dbReference>
<feature type="compositionally biased region" description="Gly residues" evidence="1">
    <location>
        <begin position="462"/>
        <end position="479"/>
    </location>
</feature>
<dbReference type="GeneID" id="63855423"/>
<proteinExistence type="predicted"/>
<keyword evidence="4" id="KW-1185">Reference proteome</keyword>
<organism evidence="3 4">
    <name type="scientific">Cucurbitaria berberidis CBS 394.84</name>
    <dbReference type="NCBI Taxonomy" id="1168544"/>
    <lineage>
        <taxon>Eukaryota</taxon>
        <taxon>Fungi</taxon>
        <taxon>Dikarya</taxon>
        <taxon>Ascomycota</taxon>
        <taxon>Pezizomycotina</taxon>
        <taxon>Dothideomycetes</taxon>
        <taxon>Pleosporomycetidae</taxon>
        <taxon>Pleosporales</taxon>
        <taxon>Pleosporineae</taxon>
        <taxon>Cucurbitariaceae</taxon>
        <taxon>Cucurbitaria</taxon>
    </lineage>
</organism>
<sequence>MSFSTASAYTLPSSSSTPSSPNKAPAMLALKDAFAEVNDLTAWRHCLGVERLNGIPAIANELANHTIVVCLDCEHWSTNSDETTEIGIGTFSTQSMFPLVQGDNLGDHGENLMKRIKFYLLRTIETSHLPKTNPNSRGVEGNRFGQGRFVTFSEARNILHNVFAQPITDVNSLKGYNHPIVVLGHDISHDKDNLKEKDVAFDIDALGTVVRYIDTQVLARDVKFWLKPKEKIGLANLVKSLWFEHSDSHTAANDVGRTVISAVQLALHRHTCKRNCNKTMLEVATKIEDHSRLNFASIGGSTLYCWKCGSHNHMHINCRATGLHCNECWSKGRYQEARTHITLHCMHLAWEKATARRQRHDQARAAYALARQPPRSLPRYAAPPGPQAYYPNSFPAGYTHNPAPPLAPGMLTRPHFPSPGGFPSGRGYGRGNVPPGPGAGGYGVARNGGGVGYANAQLSTPRGGGYMGGSDSRGGWGGG</sequence>
<dbReference type="Pfam" id="PF21762">
    <property type="entry name" value="DEDDh_C"/>
    <property type="match status" value="1"/>
</dbReference>
<dbReference type="PANTHER" id="PTHR28083:SF1">
    <property type="entry name" value="GOOD FOR FULL DBP5 ACTIVITY PROTEIN 2"/>
    <property type="match status" value="1"/>
</dbReference>
<dbReference type="EMBL" id="ML976614">
    <property type="protein sequence ID" value="KAF1850072.1"/>
    <property type="molecule type" value="Genomic_DNA"/>
</dbReference>
<dbReference type="SUPFAM" id="SSF53098">
    <property type="entry name" value="Ribonuclease H-like"/>
    <property type="match status" value="1"/>
</dbReference>
<dbReference type="InterPro" id="IPR012337">
    <property type="entry name" value="RNaseH-like_sf"/>
</dbReference>
<feature type="region of interest" description="Disordered" evidence="1">
    <location>
        <begin position="1"/>
        <end position="22"/>
    </location>
</feature>
<protein>
    <recommendedName>
        <fullName evidence="2">Gfd2/YDR514C-like C-terminal domain-containing protein</fullName>
    </recommendedName>
</protein>
<dbReference type="RefSeq" id="XP_040792635.1">
    <property type="nucleotide sequence ID" value="XM_040938173.1"/>
</dbReference>
<feature type="region of interest" description="Disordered" evidence="1">
    <location>
        <begin position="460"/>
        <end position="479"/>
    </location>
</feature>
<dbReference type="PANTHER" id="PTHR28083">
    <property type="entry name" value="GOOD FOR FULL DBP5 ACTIVITY PROTEIN 2"/>
    <property type="match status" value="1"/>
</dbReference>
<feature type="region of interest" description="Disordered" evidence="1">
    <location>
        <begin position="418"/>
        <end position="441"/>
    </location>
</feature>
<dbReference type="InterPro" id="IPR048519">
    <property type="entry name" value="Gfd2/YDR514C-like_C"/>
</dbReference>
<dbReference type="GO" id="GO:0005634">
    <property type="term" value="C:nucleus"/>
    <property type="evidence" value="ECO:0007669"/>
    <property type="project" value="TreeGrafter"/>
</dbReference>
<reference evidence="3" key="1">
    <citation type="submission" date="2020-01" db="EMBL/GenBank/DDBJ databases">
        <authorList>
            <consortium name="DOE Joint Genome Institute"/>
            <person name="Haridas S."/>
            <person name="Albert R."/>
            <person name="Binder M."/>
            <person name="Bloem J."/>
            <person name="Labutti K."/>
            <person name="Salamov A."/>
            <person name="Andreopoulos B."/>
            <person name="Baker S.E."/>
            <person name="Barry K."/>
            <person name="Bills G."/>
            <person name="Bluhm B.H."/>
            <person name="Cannon C."/>
            <person name="Castanera R."/>
            <person name="Culley D.E."/>
            <person name="Daum C."/>
            <person name="Ezra D."/>
            <person name="Gonzalez J.B."/>
            <person name="Henrissat B."/>
            <person name="Kuo A."/>
            <person name="Liang C."/>
            <person name="Lipzen A."/>
            <person name="Lutzoni F."/>
            <person name="Magnuson J."/>
            <person name="Mondo S."/>
            <person name="Nolan M."/>
            <person name="Ohm R."/>
            <person name="Pangilinan J."/>
            <person name="Park H.-J."/>
            <person name="Ramirez L."/>
            <person name="Alfaro M."/>
            <person name="Sun H."/>
            <person name="Tritt A."/>
            <person name="Yoshinaga Y."/>
            <person name="Zwiers L.-H."/>
            <person name="Turgeon B.G."/>
            <person name="Goodwin S.B."/>
            <person name="Spatafora J.W."/>
            <person name="Crous P.W."/>
            <person name="Grigoriev I.V."/>
        </authorList>
    </citation>
    <scope>NUCLEOTIDE SEQUENCE</scope>
    <source>
        <strain evidence="3">CBS 394.84</strain>
    </source>
</reference>
<dbReference type="OrthoDB" id="5953249at2759"/>
<feature type="domain" description="Gfd2/YDR514C-like C-terminal" evidence="2">
    <location>
        <begin position="67"/>
        <end position="263"/>
    </location>
</feature>
<accession>A0A9P4LD66</accession>
<evidence type="ECO:0000313" key="3">
    <source>
        <dbReference type="EMBL" id="KAF1850072.1"/>
    </source>
</evidence>
<evidence type="ECO:0000259" key="2">
    <source>
        <dbReference type="Pfam" id="PF21762"/>
    </source>
</evidence>
<comment type="caution">
    <text evidence="3">The sequence shown here is derived from an EMBL/GenBank/DDBJ whole genome shotgun (WGS) entry which is preliminary data.</text>
</comment>
<name>A0A9P4LD66_9PLEO</name>
<evidence type="ECO:0000256" key="1">
    <source>
        <dbReference type="SAM" id="MobiDB-lite"/>
    </source>
</evidence>
<evidence type="ECO:0000313" key="4">
    <source>
        <dbReference type="Proteomes" id="UP000800039"/>
    </source>
</evidence>